<dbReference type="InterPro" id="IPR014729">
    <property type="entry name" value="Rossmann-like_a/b/a_fold"/>
</dbReference>
<evidence type="ECO:0000256" key="12">
    <source>
        <dbReference type="ARBA" id="ARBA00047880"/>
    </source>
</evidence>
<sequence length="305" mass="31948">MFRKGSGEEAKAALAGACCAFGVFDGVHQGHRYIIGAAADAARARGGRSAVITFDVDPDELFRPGALRKLMANEDRIAALAALPVDAVVVLPFTPEFAALEPTAFLDRFLGPAVPAELHVGADFRFGARGAGTVADLEAWGAPRGMAVAGHDLLADDGAPVTATRIRGLLSEGRVEEAAALLGRPYAVSGTVEPGRGEGRGFGIRTANLSVPDGLRAVGDGVYACWATVGGRRYRAAVNVGVAATFADAATATVEAHLLDFDQDIYGQDVTVEFVEWLRPMRVFADADELVATITANIQQVRDDL</sequence>
<dbReference type="PANTHER" id="PTHR22749:SF6">
    <property type="entry name" value="RIBOFLAVIN KINASE"/>
    <property type="match status" value="1"/>
</dbReference>
<dbReference type="Gene3D" id="3.40.50.620">
    <property type="entry name" value="HUPs"/>
    <property type="match status" value="1"/>
</dbReference>
<dbReference type="Pfam" id="PF06574">
    <property type="entry name" value="FAD_syn"/>
    <property type="match status" value="1"/>
</dbReference>
<evidence type="ECO:0000256" key="3">
    <source>
        <dbReference type="ARBA" id="ARBA00022630"/>
    </source>
</evidence>
<dbReference type="InterPro" id="IPR015864">
    <property type="entry name" value="FAD_synthase"/>
</dbReference>
<dbReference type="InterPro" id="IPR002606">
    <property type="entry name" value="Riboflavin_kinase_bac"/>
</dbReference>
<reference evidence="16" key="1">
    <citation type="submission" date="2021-11" db="EMBL/GenBank/DDBJ databases">
        <title>A Novel Adlercreutzia Species, isolated from a Allomyrina dichotoma larva feces.</title>
        <authorList>
            <person name="Suh M.K."/>
        </authorList>
    </citation>
    <scope>NUCLEOTIDE SEQUENCE</scope>
    <source>
        <strain evidence="16">JBNU-10</strain>
    </source>
</reference>
<dbReference type="EC" id="2.7.7.2" evidence="14"/>
<accession>A0ABS9WGM3</accession>
<name>A0ABS9WGM3_9ACTN</name>
<dbReference type="GO" id="GO:0008531">
    <property type="term" value="F:riboflavin kinase activity"/>
    <property type="evidence" value="ECO:0007669"/>
    <property type="project" value="UniProtKB-EC"/>
</dbReference>
<dbReference type="SMART" id="SM00904">
    <property type="entry name" value="Flavokinase"/>
    <property type="match status" value="1"/>
</dbReference>
<evidence type="ECO:0000256" key="11">
    <source>
        <dbReference type="ARBA" id="ARBA00023268"/>
    </source>
</evidence>
<evidence type="ECO:0000259" key="15">
    <source>
        <dbReference type="SMART" id="SM00904"/>
    </source>
</evidence>
<dbReference type="CDD" id="cd02064">
    <property type="entry name" value="FAD_synthetase_N"/>
    <property type="match status" value="1"/>
</dbReference>
<feature type="domain" description="Riboflavin kinase" evidence="15">
    <location>
        <begin position="181"/>
        <end position="303"/>
    </location>
</feature>
<dbReference type="PANTHER" id="PTHR22749">
    <property type="entry name" value="RIBOFLAVIN KINASE/FMN ADENYLYLTRANSFERASE"/>
    <property type="match status" value="1"/>
</dbReference>
<proteinExistence type="inferred from homology"/>
<evidence type="ECO:0000256" key="10">
    <source>
        <dbReference type="ARBA" id="ARBA00022840"/>
    </source>
</evidence>
<dbReference type="Proteomes" id="UP001430755">
    <property type="component" value="Unassembled WGS sequence"/>
</dbReference>
<evidence type="ECO:0000256" key="4">
    <source>
        <dbReference type="ARBA" id="ARBA00022643"/>
    </source>
</evidence>
<evidence type="ECO:0000256" key="14">
    <source>
        <dbReference type="PIRNR" id="PIRNR004491"/>
    </source>
</evidence>
<dbReference type="NCBIfam" id="TIGR00083">
    <property type="entry name" value="ribF"/>
    <property type="match status" value="1"/>
</dbReference>
<dbReference type="EMBL" id="JAJMLW010000002">
    <property type="protein sequence ID" value="MCI2242009.1"/>
    <property type="molecule type" value="Genomic_DNA"/>
</dbReference>
<comment type="pathway">
    <text evidence="1 14">Cofactor biosynthesis; FAD biosynthesis; FAD from FMN: step 1/1.</text>
</comment>
<evidence type="ECO:0000256" key="1">
    <source>
        <dbReference type="ARBA" id="ARBA00004726"/>
    </source>
</evidence>
<evidence type="ECO:0000256" key="7">
    <source>
        <dbReference type="ARBA" id="ARBA00022741"/>
    </source>
</evidence>
<dbReference type="GO" id="GO:0003919">
    <property type="term" value="F:FMN adenylyltransferase activity"/>
    <property type="evidence" value="ECO:0007669"/>
    <property type="project" value="UniProtKB-EC"/>
</dbReference>
<dbReference type="InterPro" id="IPR023468">
    <property type="entry name" value="Riboflavin_kinase"/>
</dbReference>
<comment type="catalytic activity">
    <reaction evidence="12 14">
        <text>riboflavin + ATP = FMN + ADP + H(+)</text>
        <dbReference type="Rhea" id="RHEA:14357"/>
        <dbReference type="ChEBI" id="CHEBI:15378"/>
        <dbReference type="ChEBI" id="CHEBI:30616"/>
        <dbReference type="ChEBI" id="CHEBI:57986"/>
        <dbReference type="ChEBI" id="CHEBI:58210"/>
        <dbReference type="ChEBI" id="CHEBI:456216"/>
        <dbReference type="EC" id="2.7.1.26"/>
    </reaction>
</comment>
<keyword evidence="4 14" id="KW-0288">FMN</keyword>
<comment type="pathway">
    <text evidence="2 14">Cofactor biosynthesis; FMN biosynthesis; FMN from riboflavin (ATP route): step 1/1.</text>
</comment>
<dbReference type="Pfam" id="PF01687">
    <property type="entry name" value="Flavokinase"/>
    <property type="match status" value="1"/>
</dbReference>
<keyword evidence="17" id="KW-1185">Reference proteome</keyword>
<protein>
    <recommendedName>
        <fullName evidence="14">Riboflavin biosynthesis protein</fullName>
    </recommendedName>
    <domain>
        <recommendedName>
            <fullName evidence="14">Riboflavin kinase</fullName>
            <ecNumber evidence="14">2.7.1.26</ecNumber>
        </recommendedName>
        <alternativeName>
            <fullName evidence="14">Flavokinase</fullName>
        </alternativeName>
    </domain>
    <domain>
        <recommendedName>
            <fullName evidence="14">FMN adenylyltransferase</fullName>
            <ecNumber evidence="14">2.7.7.2</ecNumber>
        </recommendedName>
        <alternativeName>
            <fullName evidence="14">FAD pyrophosphorylase</fullName>
        </alternativeName>
        <alternativeName>
            <fullName evidence="14">FAD synthase</fullName>
        </alternativeName>
    </domain>
</protein>
<evidence type="ECO:0000256" key="8">
    <source>
        <dbReference type="ARBA" id="ARBA00022777"/>
    </source>
</evidence>
<keyword evidence="11" id="KW-0511">Multifunctional enzyme</keyword>
<keyword evidence="10 14" id="KW-0067">ATP-binding</keyword>
<dbReference type="SUPFAM" id="SSF82114">
    <property type="entry name" value="Riboflavin kinase-like"/>
    <property type="match status" value="1"/>
</dbReference>
<keyword evidence="9 14" id="KW-0274">FAD</keyword>
<keyword evidence="3 14" id="KW-0285">Flavoprotein</keyword>
<organism evidence="16 17">
    <name type="scientific">Adlercreutzia faecimuris</name>
    <dbReference type="NCBI Taxonomy" id="2897341"/>
    <lineage>
        <taxon>Bacteria</taxon>
        <taxon>Bacillati</taxon>
        <taxon>Actinomycetota</taxon>
        <taxon>Coriobacteriia</taxon>
        <taxon>Eggerthellales</taxon>
        <taxon>Eggerthellaceae</taxon>
        <taxon>Adlercreutzia</taxon>
    </lineage>
</organism>
<dbReference type="InterPro" id="IPR015865">
    <property type="entry name" value="Riboflavin_kinase_bac/euk"/>
</dbReference>
<comment type="caution">
    <text evidence="16">The sequence shown here is derived from an EMBL/GenBank/DDBJ whole genome shotgun (WGS) entry which is preliminary data.</text>
</comment>
<evidence type="ECO:0000313" key="16">
    <source>
        <dbReference type="EMBL" id="MCI2242009.1"/>
    </source>
</evidence>
<keyword evidence="5 14" id="KW-0808">Transferase</keyword>
<evidence type="ECO:0000256" key="9">
    <source>
        <dbReference type="ARBA" id="ARBA00022827"/>
    </source>
</evidence>
<gene>
    <name evidence="16" type="primary">ribF</name>
    <name evidence="16" type="ORF">LPT13_06550</name>
</gene>
<evidence type="ECO:0000256" key="13">
    <source>
        <dbReference type="ARBA" id="ARBA00049494"/>
    </source>
</evidence>
<dbReference type="PIRSF" id="PIRSF004491">
    <property type="entry name" value="FAD_Synth"/>
    <property type="match status" value="1"/>
</dbReference>
<evidence type="ECO:0000256" key="2">
    <source>
        <dbReference type="ARBA" id="ARBA00005201"/>
    </source>
</evidence>
<dbReference type="Gene3D" id="2.40.30.30">
    <property type="entry name" value="Riboflavin kinase-like"/>
    <property type="match status" value="1"/>
</dbReference>
<dbReference type="EC" id="2.7.1.26" evidence="14"/>
<evidence type="ECO:0000256" key="5">
    <source>
        <dbReference type="ARBA" id="ARBA00022679"/>
    </source>
</evidence>
<dbReference type="SUPFAM" id="SSF52374">
    <property type="entry name" value="Nucleotidylyl transferase"/>
    <property type="match status" value="1"/>
</dbReference>
<comment type="similarity">
    <text evidence="14">Belongs to the ribF family.</text>
</comment>
<evidence type="ECO:0000313" key="17">
    <source>
        <dbReference type="Proteomes" id="UP001430755"/>
    </source>
</evidence>
<keyword evidence="8 14" id="KW-0418">Kinase</keyword>
<comment type="catalytic activity">
    <reaction evidence="13 14">
        <text>FMN + ATP + H(+) = FAD + diphosphate</text>
        <dbReference type="Rhea" id="RHEA:17237"/>
        <dbReference type="ChEBI" id="CHEBI:15378"/>
        <dbReference type="ChEBI" id="CHEBI:30616"/>
        <dbReference type="ChEBI" id="CHEBI:33019"/>
        <dbReference type="ChEBI" id="CHEBI:57692"/>
        <dbReference type="ChEBI" id="CHEBI:58210"/>
        <dbReference type="EC" id="2.7.7.2"/>
    </reaction>
</comment>
<keyword evidence="7 14" id="KW-0547">Nucleotide-binding</keyword>
<evidence type="ECO:0000256" key="6">
    <source>
        <dbReference type="ARBA" id="ARBA00022695"/>
    </source>
</evidence>
<keyword evidence="6 14" id="KW-0548">Nucleotidyltransferase</keyword>
<dbReference type="InterPro" id="IPR023465">
    <property type="entry name" value="Riboflavin_kinase_dom_sf"/>
</dbReference>